<evidence type="ECO:0000313" key="2">
    <source>
        <dbReference type="EMBL" id="SEU12388.1"/>
    </source>
</evidence>
<evidence type="ECO:0000313" key="1">
    <source>
        <dbReference type="EMBL" id="AHW61941.1"/>
    </source>
</evidence>
<dbReference type="EMBL" id="FOHT01000050">
    <property type="protein sequence ID" value="SEU12388.1"/>
    <property type="molecule type" value="Genomic_DNA"/>
</dbReference>
<name>X5E5N1_9BACT</name>
<keyword evidence="3" id="KW-1185">Reference proteome</keyword>
<dbReference type="Proteomes" id="UP000023772">
    <property type="component" value="Chromosome"/>
</dbReference>
<accession>X5E5N1</accession>
<dbReference type="AlphaFoldDB" id="X5E5N1"/>
<reference evidence="1 3" key="1">
    <citation type="submission" date="2014-03" db="EMBL/GenBank/DDBJ databases">
        <title>Complete genome sequence of a deeply braunched marine Bacteroidia bacterium Draconibacterium orientale type strain FH5T.</title>
        <authorList>
            <person name="Li X."/>
            <person name="Wang X."/>
            <person name="Xie Z."/>
            <person name="Du Z."/>
            <person name="Chen G."/>
        </authorList>
    </citation>
    <scope>NUCLEOTIDE SEQUENCE [LARGE SCALE GENOMIC DNA]</scope>
    <source>
        <strain evidence="1 3">FH5</strain>
    </source>
</reference>
<evidence type="ECO:0008006" key="5">
    <source>
        <dbReference type="Google" id="ProtNLM"/>
    </source>
</evidence>
<dbReference type="STRING" id="1168034.FH5T_11600"/>
<evidence type="ECO:0000313" key="3">
    <source>
        <dbReference type="Proteomes" id="UP000023772"/>
    </source>
</evidence>
<sequence>MQKSVHPNIYLFNPTCEYAVANGNTSWQPNKILQKMEADLGTLPLYFATEKDVVIVPEIPSGEFYEHLQKIGITPPVFVTEKELQKNPPAQIGKLQPWGWSPAVHKRLESLKPLCNDEFKSSPIYQWKPEYRELYSKKFALQILQQLIDKHPSPDFIGEDEITEVCQTQDQIETLLAKWDKLMVKAPWSSSGRGLQPITKQPIHDKVWEKLLGIVKDQGYAIVEAFQHKELDLAFQFELKAGQIKFVGTSNFSADKKGQYLGNSLNGLPDEMDKDVKDFAKEMSKLIIPALIEEIGKSKLAQNYEGYFGVDTLIFRDKTGTLKINPCLEINVRHNMGLLSLSLEKFIAPTKKGRFRMFFNPKIRFADFCRQMSHDHPLILDNQKIASGFFPLTAFSNATGFGAYLLV</sequence>
<gene>
    <name evidence="1" type="ORF">FH5T_11600</name>
    <name evidence="2" type="ORF">SAMN05444285_1502</name>
</gene>
<protein>
    <recommendedName>
        <fullName evidence="5">ATP-grasp domain-containing protein</fullName>
    </recommendedName>
</protein>
<evidence type="ECO:0000313" key="4">
    <source>
        <dbReference type="Proteomes" id="UP000181981"/>
    </source>
</evidence>
<reference evidence="2 4" key="2">
    <citation type="submission" date="2016-10" db="EMBL/GenBank/DDBJ databases">
        <authorList>
            <person name="de Groot N.N."/>
        </authorList>
    </citation>
    <scope>NUCLEOTIDE SEQUENCE [LARGE SCALE GENOMIC DNA]</scope>
    <source>
        <strain evidence="2 4">DSM 25947</strain>
    </source>
</reference>
<organism evidence="2 4">
    <name type="scientific">Draconibacterium orientale</name>
    <dbReference type="NCBI Taxonomy" id="1168034"/>
    <lineage>
        <taxon>Bacteria</taxon>
        <taxon>Pseudomonadati</taxon>
        <taxon>Bacteroidota</taxon>
        <taxon>Bacteroidia</taxon>
        <taxon>Marinilabiliales</taxon>
        <taxon>Prolixibacteraceae</taxon>
        <taxon>Draconibacterium</taxon>
    </lineage>
</organism>
<dbReference type="RefSeq" id="WP_038558456.1">
    <property type="nucleotide sequence ID" value="NZ_FOHT01000050.1"/>
</dbReference>
<proteinExistence type="predicted"/>
<dbReference type="eggNOG" id="ENOG502ZFUJ">
    <property type="taxonomic scope" value="Bacteria"/>
</dbReference>
<dbReference type="KEGG" id="dori:FH5T_11600"/>
<dbReference type="OrthoDB" id="5291617at2"/>
<dbReference type="HOGENOM" id="CLU_059540_0_0_10"/>
<dbReference type="Proteomes" id="UP000181981">
    <property type="component" value="Unassembled WGS sequence"/>
</dbReference>
<dbReference type="EMBL" id="CP007451">
    <property type="protein sequence ID" value="AHW61941.1"/>
    <property type="molecule type" value="Genomic_DNA"/>
</dbReference>